<protein>
    <submittedName>
        <fullName evidence="2">Uncharacterized protein</fullName>
    </submittedName>
</protein>
<keyword evidence="1" id="KW-1133">Transmembrane helix</keyword>
<comment type="caution">
    <text evidence="2">The sequence shown here is derived from an EMBL/GenBank/DDBJ whole genome shotgun (WGS) entry which is preliminary data.</text>
</comment>
<evidence type="ECO:0000256" key="1">
    <source>
        <dbReference type="SAM" id="Phobius"/>
    </source>
</evidence>
<sequence>MVWFLSLLFVISAIVLDRVLRLNKDNNIMRGIVVGLMFPLFLCPLFVIYEWSPWKEGVGLAYTYLVFYLLLILYFANVKPKQD</sequence>
<dbReference type="EMBL" id="PRLG01000020">
    <property type="protein sequence ID" value="PYY28223.1"/>
    <property type="molecule type" value="Genomic_DNA"/>
</dbReference>
<keyword evidence="1" id="KW-0812">Transmembrane</keyword>
<accession>A0A2W0C681</accession>
<dbReference type="AlphaFoldDB" id="A0A2W0C681"/>
<gene>
    <name evidence="2" type="ORF">PIL02S_03369</name>
</gene>
<keyword evidence="1" id="KW-0472">Membrane</keyword>
<evidence type="ECO:0000313" key="2">
    <source>
        <dbReference type="EMBL" id="PYY28223.1"/>
    </source>
</evidence>
<reference evidence="2 3" key="1">
    <citation type="submission" date="2018-01" db="EMBL/GenBank/DDBJ databases">
        <title>Genome sequence of the PGP bacterium Paenibacillus illinoisensis E3.</title>
        <authorList>
            <person name="Rolli E."/>
            <person name="Marasco R."/>
            <person name="Bessem C."/>
            <person name="Michoud G."/>
            <person name="Gaiarsa S."/>
            <person name="Borin S."/>
            <person name="Daffonchio D."/>
        </authorList>
    </citation>
    <scope>NUCLEOTIDE SEQUENCE [LARGE SCALE GENOMIC DNA]</scope>
    <source>
        <strain evidence="2 3">E3</strain>
    </source>
</reference>
<name>A0A2W0C681_9BACL</name>
<dbReference type="Proteomes" id="UP000247459">
    <property type="component" value="Unassembled WGS sequence"/>
</dbReference>
<proteinExistence type="predicted"/>
<feature type="transmembrane region" description="Helical" evidence="1">
    <location>
        <begin position="31"/>
        <end position="51"/>
    </location>
</feature>
<evidence type="ECO:0000313" key="3">
    <source>
        <dbReference type="Proteomes" id="UP000247459"/>
    </source>
</evidence>
<feature type="transmembrane region" description="Helical" evidence="1">
    <location>
        <begin position="58"/>
        <end position="76"/>
    </location>
</feature>
<organism evidence="2 3">
    <name type="scientific">Paenibacillus illinoisensis</name>
    <dbReference type="NCBI Taxonomy" id="59845"/>
    <lineage>
        <taxon>Bacteria</taxon>
        <taxon>Bacillati</taxon>
        <taxon>Bacillota</taxon>
        <taxon>Bacilli</taxon>
        <taxon>Bacillales</taxon>
        <taxon>Paenibacillaceae</taxon>
        <taxon>Paenibacillus</taxon>
    </lineage>
</organism>